<feature type="compositionally biased region" description="Polar residues" evidence="1">
    <location>
        <begin position="25"/>
        <end position="35"/>
    </location>
</feature>
<dbReference type="InterPro" id="IPR025965">
    <property type="entry name" value="FlgD/Vpr_Ig-like"/>
</dbReference>
<reference evidence="4" key="2">
    <citation type="journal article" date="2021" name="Microbiome">
        <title>Successional dynamics and alternative stable states in a saline activated sludge microbial community over 9 years.</title>
        <authorList>
            <person name="Wang Y."/>
            <person name="Ye J."/>
            <person name="Ju F."/>
            <person name="Liu L."/>
            <person name="Boyd J.A."/>
            <person name="Deng Y."/>
            <person name="Parks D.H."/>
            <person name="Jiang X."/>
            <person name="Yin X."/>
            <person name="Woodcroft B.J."/>
            <person name="Tyson G.W."/>
            <person name="Hugenholtz P."/>
            <person name="Polz M.F."/>
            <person name="Zhang T."/>
        </authorList>
    </citation>
    <scope>NUCLEOTIDE SEQUENCE</scope>
    <source>
        <strain evidence="4">HKST-UBA02</strain>
    </source>
</reference>
<protein>
    <recommendedName>
        <fullName evidence="3">FlgD/Vpr Ig-like domain-containing protein</fullName>
    </recommendedName>
</protein>
<dbReference type="Gene3D" id="2.60.40.4070">
    <property type="match status" value="1"/>
</dbReference>
<gene>
    <name evidence="4" type="ORF">KDA27_18095</name>
</gene>
<dbReference type="InterPro" id="IPR024079">
    <property type="entry name" value="MetalloPept_cat_dom_sf"/>
</dbReference>
<feature type="region of interest" description="Disordered" evidence="1">
    <location>
        <begin position="95"/>
        <end position="122"/>
    </location>
</feature>
<evidence type="ECO:0000313" key="5">
    <source>
        <dbReference type="Proteomes" id="UP000739538"/>
    </source>
</evidence>
<proteinExistence type="predicted"/>
<evidence type="ECO:0000256" key="2">
    <source>
        <dbReference type="SAM" id="SignalP"/>
    </source>
</evidence>
<dbReference type="EMBL" id="JAGQHS010000115">
    <property type="protein sequence ID" value="MCA9757718.1"/>
    <property type="molecule type" value="Genomic_DNA"/>
</dbReference>
<evidence type="ECO:0000256" key="1">
    <source>
        <dbReference type="SAM" id="MobiDB-lite"/>
    </source>
</evidence>
<evidence type="ECO:0000313" key="4">
    <source>
        <dbReference type="EMBL" id="MCA9757718.1"/>
    </source>
</evidence>
<feature type="signal peptide" evidence="2">
    <location>
        <begin position="1"/>
        <end position="30"/>
    </location>
</feature>
<feature type="domain" description="FlgD/Vpr Ig-like" evidence="3">
    <location>
        <begin position="1129"/>
        <end position="1193"/>
    </location>
</feature>
<organism evidence="4 5">
    <name type="scientific">Eiseniibacteriota bacterium</name>
    <dbReference type="NCBI Taxonomy" id="2212470"/>
    <lineage>
        <taxon>Bacteria</taxon>
        <taxon>Candidatus Eiseniibacteriota</taxon>
    </lineage>
</organism>
<dbReference type="Proteomes" id="UP000739538">
    <property type="component" value="Unassembled WGS sequence"/>
</dbReference>
<dbReference type="AlphaFoldDB" id="A0A956SGT4"/>
<name>A0A956SGT4_UNCEI</name>
<accession>A0A956SGT4</accession>
<reference evidence="4" key="1">
    <citation type="submission" date="2020-04" db="EMBL/GenBank/DDBJ databases">
        <authorList>
            <person name="Zhang T."/>
        </authorList>
    </citation>
    <scope>NUCLEOTIDE SEQUENCE</scope>
    <source>
        <strain evidence="4">HKST-UBA02</strain>
    </source>
</reference>
<comment type="caution">
    <text evidence="4">The sequence shown here is derived from an EMBL/GenBank/DDBJ whole genome shotgun (WGS) entry which is preliminary data.</text>
</comment>
<dbReference type="Gene3D" id="3.40.390.10">
    <property type="entry name" value="Collagenase (Catalytic Domain)"/>
    <property type="match status" value="1"/>
</dbReference>
<evidence type="ECO:0000259" key="3">
    <source>
        <dbReference type="Pfam" id="PF13860"/>
    </source>
</evidence>
<feature type="region of interest" description="Disordered" evidence="1">
    <location>
        <begin position="25"/>
        <end position="68"/>
    </location>
</feature>
<feature type="chain" id="PRO_5036960395" description="FlgD/Vpr Ig-like domain-containing protein" evidence="2">
    <location>
        <begin position="31"/>
        <end position="1207"/>
    </location>
</feature>
<dbReference type="Pfam" id="PF13860">
    <property type="entry name" value="FlgD_ig"/>
    <property type="match status" value="1"/>
</dbReference>
<keyword evidence="2" id="KW-0732">Signal</keyword>
<dbReference type="GO" id="GO:0008237">
    <property type="term" value="F:metallopeptidase activity"/>
    <property type="evidence" value="ECO:0007669"/>
    <property type="project" value="InterPro"/>
</dbReference>
<sequence>MGHGFRNLLVLVALSVTATLLSTQSGQAQASTPAQSAVADELSPSAEEKEPARSTGAENQARSVEADKLARARAAATASGVYERTDPELERLAAAADQAGAPGTHESSGTRESTDTGNVAAPAASGISNLLSSTRRTVTTPYTLADWPAGLGPRPESRAIPAATMEAARAVFAAESIAPERPEEDRRHVQEELREIAARRAGTGGIANGDDDSAHYARGSTLVMHVFVNHMGGTWSTSEMDEAGAKATLAKEYWLSEVPMSGQFPNLANLHFDHEGLDAYWSVTATVGSTIPESGMGSDMMEVALAALGIADLDGDDWRVDDYTIALQNALGGWDNVILVFQPADIDGRAWASYSFARTALYSNSSAMVFAHEWGHLFGACDEYVEEGTCNNGLNCGQCQGWYTTNPNGNWNCDLLSCGFEDICLMKANHPELCIYSRHHVSWRDVDLDTVLDPTRRRLIGELYVESVELEIGESVLSNETTANWVVAQREPAWSVIGLRNPSGAAHEVLVYGDNNLNHLFASSFSGNQVEFVAADYGHMPPENDFIMVDRVVGSGNYRMEFEVGTEEVYSDGVERTSSWIDGDVVRVFDLPLFGGDAITFVLDPTSSLDLGMALFRSDGGVYRAGRSAAQWTRDVAGAGDVEVINYLVPEDDVYGLVLWSNGPDTGTATLKIGPTTVPLAEEQTFETNASLGLYRYTPNASSWSFIGARPGTAGGDVSLRLFDDASFTTPLEESSGHTGLEFIVADYNHAPADPEYARVNLVGGGTQQVEWEHDNDLIGGFTTGSWGADDLGKAWDVFLEGGNTYFFRTYEPGGPRGLHLFYSGTGDLYHTQDDAIASSVSQPPSANGEWFSEFVWLDDWFGLVMSSNSAVSSNYQLWYGPQTSWVHDEPQVHHNEVVWGTHLTWDTGTWAVAACRSTTGASSLSLFGDDSYGQLEASDSGAPVSFVVMDYNHETIDSQFLRARNITGGFMVVEFDGGQDSFVFPVGGGLVEERGWVLDRVVEAFDLQIPGSRPIPQDVVIEVVPTSGSLDLGVALFRSPEGPYKASRQDAVVLADDGGVGEAEVLQYTSTNDDQYGLVVWSNTTSGAGTYEIRIYDPATADAPGPGVDDGPALPEVPSTEVLTANPFDGEVRWSVELPEARPVDLSVHDVTGRVVYSMPRETFAAGRFELAWDGMDSAGRDLAPGVYFARVRFGDASEVWKLVRR</sequence>